<dbReference type="Pfam" id="PF01738">
    <property type="entry name" value="DLH"/>
    <property type="match status" value="1"/>
</dbReference>
<dbReference type="PANTHER" id="PTHR17630">
    <property type="entry name" value="DIENELACTONE HYDROLASE"/>
    <property type="match status" value="1"/>
</dbReference>
<dbReference type="PANTHER" id="PTHR17630:SF44">
    <property type="entry name" value="PROTEIN AIM2"/>
    <property type="match status" value="1"/>
</dbReference>
<feature type="domain" description="Dienelactone hydrolase" evidence="1">
    <location>
        <begin position="28"/>
        <end position="237"/>
    </location>
</feature>
<dbReference type="Gene3D" id="3.40.50.1820">
    <property type="entry name" value="alpha/beta hydrolase"/>
    <property type="match status" value="1"/>
</dbReference>
<dbReference type="InterPro" id="IPR029058">
    <property type="entry name" value="AB_hydrolase_fold"/>
</dbReference>
<protein>
    <recommendedName>
        <fullName evidence="1">Dienelactone hydrolase domain-containing protein</fullName>
    </recommendedName>
</protein>
<dbReference type="InterPro" id="IPR002925">
    <property type="entry name" value="Dienelactn_hydro"/>
</dbReference>
<evidence type="ECO:0000313" key="3">
    <source>
        <dbReference type="Proteomes" id="UP001465755"/>
    </source>
</evidence>
<organism evidence="2 3">
    <name type="scientific">Symbiochloris irregularis</name>
    <dbReference type="NCBI Taxonomy" id="706552"/>
    <lineage>
        <taxon>Eukaryota</taxon>
        <taxon>Viridiplantae</taxon>
        <taxon>Chlorophyta</taxon>
        <taxon>core chlorophytes</taxon>
        <taxon>Trebouxiophyceae</taxon>
        <taxon>Trebouxiales</taxon>
        <taxon>Trebouxiaceae</taxon>
        <taxon>Symbiochloris</taxon>
    </lineage>
</organism>
<comment type="caution">
    <text evidence="2">The sequence shown here is derived from an EMBL/GenBank/DDBJ whole genome shotgun (WGS) entry which is preliminary data.</text>
</comment>
<evidence type="ECO:0000313" key="2">
    <source>
        <dbReference type="EMBL" id="KAK9805002.1"/>
    </source>
</evidence>
<dbReference type="AlphaFoldDB" id="A0AAW1PAF4"/>
<accession>A0AAW1PAF4</accession>
<keyword evidence="3" id="KW-1185">Reference proteome</keyword>
<sequence>MTSGEVCGPKGKDWSGTPTGKETKFAGLDAYITGRTEKPSAAILLIQDIWGWKLKNTRLLGDKLGSEGYLVVLPDFFHGDEIGQFKERSEFFKKHPLEATYPEADAVLEQINKEYGNIPVGVEGFCWGGHFAIRLAGRTESLTIGAAVIPHGSFIEPDVVEAAKQPVKFLFSKNEDPQIPKEKREKLEKILDGKPNSGYKFYPDMDHGWSLRGDPSNERVAAGASDAYEQALAFFKKNVPIS</sequence>
<name>A0AAW1PAF4_9CHLO</name>
<evidence type="ECO:0000259" key="1">
    <source>
        <dbReference type="Pfam" id="PF01738"/>
    </source>
</evidence>
<proteinExistence type="predicted"/>
<dbReference type="Proteomes" id="UP001465755">
    <property type="component" value="Unassembled WGS sequence"/>
</dbReference>
<reference evidence="2 3" key="1">
    <citation type="journal article" date="2024" name="Nat. Commun.">
        <title>Phylogenomics reveals the evolutionary origins of lichenization in chlorophyte algae.</title>
        <authorList>
            <person name="Puginier C."/>
            <person name="Libourel C."/>
            <person name="Otte J."/>
            <person name="Skaloud P."/>
            <person name="Haon M."/>
            <person name="Grisel S."/>
            <person name="Petersen M."/>
            <person name="Berrin J.G."/>
            <person name="Delaux P.M."/>
            <person name="Dal Grande F."/>
            <person name="Keller J."/>
        </authorList>
    </citation>
    <scope>NUCLEOTIDE SEQUENCE [LARGE SCALE GENOMIC DNA]</scope>
    <source>
        <strain evidence="2 3">SAG 2036</strain>
    </source>
</reference>
<dbReference type="EMBL" id="JALJOQ010000046">
    <property type="protein sequence ID" value="KAK9805002.1"/>
    <property type="molecule type" value="Genomic_DNA"/>
</dbReference>
<dbReference type="GO" id="GO:0016787">
    <property type="term" value="F:hydrolase activity"/>
    <property type="evidence" value="ECO:0007669"/>
    <property type="project" value="InterPro"/>
</dbReference>
<gene>
    <name evidence="2" type="ORF">WJX73_000066</name>
</gene>
<dbReference type="SUPFAM" id="SSF53474">
    <property type="entry name" value="alpha/beta-Hydrolases"/>
    <property type="match status" value="1"/>
</dbReference>